<sequence length="143" mass="16826">MEIAKSKGEGELPNWDDIQKMKYSWNVACEAIRLMPPAQGAFREAITDFTFGGFTIPKGWKTFWNVYSTHKIQNIFQSEKNLTLVDLKEVNQHHTLLYHLVEDQECVQEKNMQDWKFLFLSITRWWLPVTGPIYILDGSSYTY</sequence>
<name>A0ABD2R8R6_9SOLN</name>
<dbReference type="SUPFAM" id="SSF48264">
    <property type="entry name" value="Cytochrome P450"/>
    <property type="match status" value="1"/>
</dbReference>
<dbReference type="Pfam" id="PF00067">
    <property type="entry name" value="p450"/>
    <property type="match status" value="1"/>
</dbReference>
<dbReference type="PANTHER" id="PTHR24286:SF298">
    <property type="entry name" value="BETA-AMYRIN 6-BETA-MONOOXYGENASE"/>
    <property type="match status" value="1"/>
</dbReference>
<evidence type="ECO:0000256" key="1">
    <source>
        <dbReference type="ARBA" id="ARBA00022723"/>
    </source>
</evidence>
<evidence type="ECO:0000313" key="3">
    <source>
        <dbReference type="EMBL" id="KAL3328115.1"/>
    </source>
</evidence>
<dbReference type="EMBL" id="JBJKTR010000021">
    <property type="protein sequence ID" value="KAL3328115.1"/>
    <property type="molecule type" value="Genomic_DNA"/>
</dbReference>
<gene>
    <name evidence="3" type="ORF">AABB24_035651</name>
</gene>
<organism evidence="3 4">
    <name type="scientific">Solanum stoloniferum</name>
    <dbReference type="NCBI Taxonomy" id="62892"/>
    <lineage>
        <taxon>Eukaryota</taxon>
        <taxon>Viridiplantae</taxon>
        <taxon>Streptophyta</taxon>
        <taxon>Embryophyta</taxon>
        <taxon>Tracheophyta</taxon>
        <taxon>Spermatophyta</taxon>
        <taxon>Magnoliopsida</taxon>
        <taxon>eudicotyledons</taxon>
        <taxon>Gunneridae</taxon>
        <taxon>Pentapetalae</taxon>
        <taxon>asterids</taxon>
        <taxon>lamiids</taxon>
        <taxon>Solanales</taxon>
        <taxon>Solanaceae</taxon>
        <taxon>Solanoideae</taxon>
        <taxon>Solaneae</taxon>
        <taxon>Solanum</taxon>
    </lineage>
</organism>
<keyword evidence="2" id="KW-0408">Iron</keyword>
<reference evidence="3 4" key="1">
    <citation type="submission" date="2024-05" db="EMBL/GenBank/DDBJ databases">
        <title>De novo assembly of an allotetraploid wild potato.</title>
        <authorList>
            <person name="Hosaka A.J."/>
        </authorList>
    </citation>
    <scope>NUCLEOTIDE SEQUENCE [LARGE SCALE GENOMIC DNA]</scope>
    <source>
        <tissue evidence="3">Young leaves</tissue>
    </source>
</reference>
<evidence type="ECO:0000256" key="2">
    <source>
        <dbReference type="ARBA" id="ARBA00023004"/>
    </source>
</evidence>
<dbReference type="GO" id="GO:0046872">
    <property type="term" value="F:metal ion binding"/>
    <property type="evidence" value="ECO:0007669"/>
    <property type="project" value="UniProtKB-KW"/>
</dbReference>
<comment type="caution">
    <text evidence="3">The sequence shown here is derived from an EMBL/GenBank/DDBJ whole genome shotgun (WGS) entry which is preliminary data.</text>
</comment>
<evidence type="ECO:0000313" key="4">
    <source>
        <dbReference type="Proteomes" id="UP001627284"/>
    </source>
</evidence>
<proteinExistence type="predicted"/>
<keyword evidence="4" id="KW-1185">Reference proteome</keyword>
<dbReference type="Proteomes" id="UP001627284">
    <property type="component" value="Unassembled WGS sequence"/>
</dbReference>
<dbReference type="InterPro" id="IPR036396">
    <property type="entry name" value="Cyt_P450_sf"/>
</dbReference>
<dbReference type="InterPro" id="IPR001128">
    <property type="entry name" value="Cyt_P450"/>
</dbReference>
<accession>A0ABD2R8R6</accession>
<dbReference type="PANTHER" id="PTHR24286">
    <property type="entry name" value="CYTOCHROME P450 26"/>
    <property type="match status" value="1"/>
</dbReference>
<dbReference type="Gene3D" id="1.10.630.10">
    <property type="entry name" value="Cytochrome P450"/>
    <property type="match status" value="1"/>
</dbReference>
<protein>
    <submittedName>
        <fullName evidence="3">Uncharacterized protein</fullName>
    </submittedName>
</protein>
<dbReference type="AlphaFoldDB" id="A0ABD2R8R6"/>
<keyword evidence="1" id="KW-0479">Metal-binding</keyword>